<organism evidence="1 2">
    <name type="scientific">Dendrobium catenatum</name>
    <dbReference type="NCBI Taxonomy" id="906689"/>
    <lineage>
        <taxon>Eukaryota</taxon>
        <taxon>Viridiplantae</taxon>
        <taxon>Streptophyta</taxon>
        <taxon>Embryophyta</taxon>
        <taxon>Tracheophyta</taxon>
        <taxon>Spermatophyta</taxon>
        <taxon>Magnoliopsida</taxon>
        <taxon>Liliopsida</taxon>
        <taxon>Asparagales</taxon>
        <taxon>Orchidaceae</taxon>
        <taxon>Epidendroideae</taxon>
        <taxon>Malaxideae</taxon>
        <taxon>Dendrobiinae</taxon>
        <taxon>Dendrobium</taxon>
    </lineage>
</organism>
<name>A0A2I0VG85_9ASPA</name>
<accession>A0A2I0VG85</accession>
<reference evidence="1 2" key="2">
    <citation type="journal article" date="2017" name="Nature">
        <title>The Apostasia genome and the evolution of orchids.</title>
        <authorList>
            <person name="Zhang G.Q."/>
            <person name="Liu K.W."/>
            <person name="Li Z."/>
            <person name="Lohaus R."/>
            <person name="Hsiao Y.Y."/>
            <person name="Niu S.C."/>
            <person name="Wang J.Y."/>
            <person name="Lin Y.C."/>
            <person name="Xu Q."/>
            <person name="Chen L.J."/>
            <person name="Yoshida K."/>
            <person name="Fujiwara S."/>
            <person name="Wang Z.W."/>
            <person name="Zhang Y.Q."/>
            <person name="Mitsuda N."/>
            <person name="Wang M."/>
            <person name="Liu G.H."/>
            <person name="Pecoraro L."/>
            <person name="Huang H.X."/>
            <person name="Xiao X.J."/>
            <person name="Lin M."/>
            <person name="Wu X.Y."/>
            <person name="Wu W.L."/>
            <person name="Chen Y.Y."/>
            <person name="Chang S.B."/>
            <person name="Sakamoto S."/>
            <person name="Ohme-Takagi M."/>
            <person name="Yagi M."/>
            <person name="Zeng S.J."/>
            <person name="Shen C.Y."/>
            <person name="Yeh C.M."/>
            <person name="Luo Y.B."/>
            <person name="Tsai W.C."/>
            <person name="Van de Peer Y."/>
            <person name="Liu Z.J."/>
        </authorList>
    </citation>
    <scope>NUCLEOTIDE SEQUENCE [LARGE SCALE GENOMIC DNA]</scope>
    <source>
        <tissue evidence="1">The whole plant</tissue>
    </source>
</reference>
<evidence type="ECO:0000313" key="2">
    <source>
        <dbReference type="Proteomes" id="UP000233837"/>
    </source>
</evidence>
<dbReference type="EMBL" id="KZ503666">
    <property type="protein sequence ID" value="PKU62374.1"/>
    <property type="molecule type" value="Genomic_DNA"/>
</dbReference>
<dbReference type="AlphaFoldDB" id="A0A2I0VG85"/>
<keyword evidence="2" id="KW-1185">Reference proteome</keyword>
<sequence>MSVADPVAWDSWCYEVSSHLDIFSPLLIHRGRLFLKSMNIILKWTLFKIFNVVDLIFLIFVDARVVPLPEYRIEKILITVVVGDTYTCVHRGSMCLRSTHSCYPQVVCVCWQRTVISATSS</sequence>
<proteinExistence type="predicted"/>
<dbReference type="Proteomes" id="UP000233837">
    <property type="component" value="Unassembled WGS sequence"/>
</dbReference>
<reference evidence="1 2" key="1">
    <citation type="journal article" date="2016" name="Sci. Rep.">
        <title>The Dendrobium catenatum Lindl. genome sequence provides insights into polysaccharide synthase, floral development and adaptive evolution.</title>
        <authorList>
            <person name="Zhang G.Q."/>
            <person name="Xu Q."/>
            <person name="Bian C."/>
            <person name="Tsai W.C."/>
            <person name="Yeh C.M."/>
            <person name="Liu K.W."/>
            <person name="Yoshida K."/>
            <person name="Zhang L.S."/>
            <person name="Chang S.B."/>
            <person name="Chen F."/>
            <person name="Shi Y."/>
            <person name="Su Y.Y."/>
            <person name="Zhang Y.Q."/>
            <person name="Chen L.J."/>
            <person name="Yin Y."/>
            <person name="Lin M."/>
            <person name="Huang H."/>
            <person name="Deng H."/>
            <person name="Wang Z.W."/>
            <person name="Zhu S.L."/>
            <person name="Zhao X."/>
            <person name="Deng C."/>
            <person name="Niu S.C."/>
            <person name="Huang J."/>
            <person name="Wang M."/>
            <person name="Liu G.H."/>
            <person name="Yang H.J."/>
            <person name="Xiao X.J."/>
            <person name="Hsiao Y.Y."/>
            <person name="Wu W.L."/>
            <person name="Chen Y.Y."/>
            <person name="Mitsuda N."/>
            <person name="Ohme-Takagi M."/>
            <person name="Luo Y.B."/>
            <person name="Van de Peer Y."/>
            <person name="Liu Z.J."/>
        </authorList>
    </citation>
    <scope>NUCLEOTIDE SEQUENCE [LARGE SCALE GENOMIC DNA]</scope>
    <source>
        <tissue evidence="1">The whole plant</tissue>
    </source>
</reference>
<gene>
    <name evidence="1" type="ORF">MA16_Dca024046</name>
</gene>
<protein>
    <submittedName>
        <fullName evidence="1">Uncharacterized protein</fullName>
    </submittedName>
</protein>
<evidence type="ECO:0000313" key="1">
    <source>
        <dbReference type="EMBL" id="PKU62374.1"/>
    </source>
</evidence>